<feature type="region of interest" description="Disordered" evidence="1">
    <location>
        <begin position="91"/>
        <end position="135"/>
    </location>
</feature>
<feature type="compositionally biased region" description="Polar residues" evidence="1">
    <location>
        <begin position="100"/>
        <end position="115"/>
    </location>
</feature>
<evidence type="ECO:0000256" key="1">
    <source>
        <dbReference type="SAM" id="MobiDB-lite"/>
    </source>
</evidence>
<proteinExistence type="predicted"/>
<evidence type="ECO:0000313" key="3">
    <source>
        <dbReference type="Proteomes" id="UP000244855"/>
    </source>
</evidence>
<dbReference type="EMBL" id="KZ805636">
    <property type="protein sequence ID" value="PVH92886.1"/>
    <property type="molecule type" value="Genomic_DNA"/>
</dbReference>
<keyword evidence="3" id="KW-1185">Reference proteome</keyword>
<name>A0A2V1D4D6_9PLEO</name>
<accession>A0A2V1D4D6</accession>
<protein>
    <submittedName>
        <fullName evidence="2">Uncharacterized protein</fullName>
    </submittedName>
</protein>
<reference evidence="2 3" key="1">
    <citation type="journal article" date="2018" name="Sci. Rep.">
        <title>Comparative genomics provides insights into the lifestyle and reveals functional heterogeneity of dark septate endophytic fungi.</title>
        <authorList>
            <person name="Knapp D.G."/>
            <person name="Nemeth J.B."/>
            <person name="Barry K."/>
            <person name="Hainaut M."/>
            <person name="Henrissat B."/>
            <person name="Johnson J."/>
            <person name="Kuo A."/>
            <person name="Lim J.H.P."/>
            <person name="Lipzen A."/>
            <person name="Nolan M."/>
            <person name="Ohm R.A."/>
            <person name="Tamas L."/>
            <person name="Grigoriev I.V."/>
            <person name="Spatafora J.W."/>
            <person name="Nagy L.G."/>
            <person name="Kovacs G.M."/>
        </authorList>
    </citation>
    <scope>NUCLEOTIDE SEQUENCE [LARGE SCALE GENOMIC DNA]</scope>
    <source>
        <strain evidence="2 3">DSE2036</strain>
    </source>
</reference>
<feature type="compositionally biased region" description="Basic and acidic residues" evidence="1">
    <location>
        <begin position="116"/>
        <end position="127"/>
    </location>
</feature>
<evidence type="ECO:0000313" key="2">
    <source>
        <dbReference type="EMBL" id="PVH92886.1"/>
    </source>
</evidence>
<gene>
    <name evidence="2" type="ORF">DM02DRAFT_698055</name>
</gene>
<organism evidence="2 3">
    <name type="scientific">Periconia macrospinosa</name>
    <dbReference type="NCBI Taxonomy" id="97972"/>
    <lineage>
        <taxon>Eukaryota</taxon>
        <taxon>Fungi</taxon>
        <taxon>Dikarya</taxon>
        <taxon>Ascomycota</taxon>
        <taxon>Pezizomycotina</taxon>
        <taxon>Dothideomycetes</taxon>
        <taxon>Pleosporomycetidae</taxon>
        <taxon>Pleosporales</taxon>
        <taxon>Massarineae</taxon>
        <taxon>Periconiaceae</taxon>
        <taxon>Periconia</taxon>
    </lineage>
</organism>
<dbReference type="OrthoDB" id="5235678at2759"/>
<sequence>MPPKLLSTRLIKHFEKGGRKIVISFAEQVENYKRVEVSDKSKEEFVEALQHADIHPDVAHIILMGPLHISPGDDTLHWNARCQDKKGNHLVTRHFYPPAGSSTTGPSENKLSAEQSFKDQPSKEEAAKGGPETTS</sequence>
<dbReference type="AlphaFoldDB" id="A0A2V1D4D6"/>
<dbReference type="Proteomes" id="UP000244855">
    <property type="component" value="Unassembled WGS sequence"/>
</dbReference>